<organism evidence="7">
    <name type="scientific">Picea sitchensis</name>
    <name type="common">Sitka spruce</name>
    <name type="synonym">Pinus sitchensis</name>
    <dbReference type="NCBI Taxonomy" id="3332"/>
    <lineage>
        <taxon>Eukaryota</taxon>
        <taxon>Viridiplantae</taxon>
        <taxon>Streptophyta</taxon>
        <taxon>Embryophyta</taxon>
        <taxon>Tracheophyta</taxon>
        <taxon>Spermatophyta</taxon>
        <taxon>Pinopsida</taxon>
        <taxon>Pinidae</taxon>
        <taxon>Conifers I</taxon>
        <taxon>Pinales</taxon>
        <taxon>Pinaceae</taxon>
        <taxon>Picea</taxon>
    </lineage>
</organism>
<comment type="subcellular location">
    <subcellularLocation>
        <location evidence="1">Membrane</location>
        <topology evidence="1">Multi-pass membrane protein</topology>
    </subcellularLocation>
</comment>
<sequence length="144" mass="15691">MPWQTHMADLPTYVHTCLHSCRLAVLAIMCSAGIVLQFLACALYKNWWPMLTATMYVMLPMPLLFFGPGDSSVISSTEGGGWVDAAKFLTGASVIGSIAIPSILKHADVIGLGALFLVFASLFVFGCTAFCYFRMAVEDEDSYF</sequence>
<evidence type="ECO:0000256" key="5">
    <source>
        <dbReference type="ARBA" id="ARBA00023136"/>
    </source>
</evidence>
<evidence type="ECO:0000256" key="2">
    <source>
        <dbReference type="ARBA" id="ARBA00005645"/>
    </source>
</evidence>
<dbReference type="PANTHER" id="PTHR12050:SF1">
    <property type="entry name" value="VACUOLAR PROTEIN SORTING-ASSOCIATED PROTEIN 55 HOMOLOG"/>
    <property type="match status" value="1"/>
</dbReference>
<evidence type="ECO:0000256" key="6">
    <source>
        <dbReference type="SAM" id="Phobius"/>
    </source>
</evidence>
<keyword evidence="4 6" id="KW-1133">Transmembrane helix</keyword>
<reference evidence="7" key="1">
    <citation type="journal article" date="2008" name="BMC Genomics">
        <title>A conifer genomics resource of 200,000 spruce (Picea spp.) ESTs and 6,464 high-quality, sequence-finished full-length cDNAs for Sitka spruce (Picea sitchensis).</title>
        <authorList>
            <person name="Ralph S.G."/>
            <person name="Chun H.J."/>
            <person name="Kolosova N."/>
            <person name="Cooper D."/>
            <person name="Oddy C."/>
            <person name="Ritland C.E."/>
            <person name="Kirkpatrick R."/>
            <person name="Moore R."/>
            <person name="Barber S."/>
            <person name="Holt R.A."/>
            <person name="Jones S.J."/>
            <person name="Marra M.A."/>
            <person name="Douglas C.J."/>
            <person name="Ritland K."/>
            <person name="Bohlmann J."/>
        </authorList>
    </citation>
    <scope>NUCLEOTIDE SEQUENCE</scope>
    <source>
        <tissue evidence="7">Green portion of the leader tissue</tissue>
    </source>
</reference>
<name>A9NYI2_PICSI</name>
<feature type="transmembrane region" description="Helical" evidence="6">
    <location>
        <begin position="21"/>
        <end position="40"/>
    </location>
</feature>
<keyword evidence="5 6" id="KW-0472">Membrane</keyword>
<dbReference type="EMBL" id="EF086431">
    <property type="protein sequence ID" value="ABK25693.1"/>
    <property type="molecule type" value="mRNA"/>
</dbReference>
<keyword evidence="3 6" id="KW-0812">Transmembrane</keyword>
<dbReference type="OMA" id="ICARCAN"/>
<dbReference type="GO" id="GO:0016020">
    <property type="term" value="C:membrane"/>
    <property type="evidence" value="ECO:0007669"/>
    <property type="project" value="UniProtKB-SubCell"/>
</dbReference>
<dbReference type="AlphaFoldDB" id="A9NYI2"/>
<dbReference type="GO" id="GO:0032511">
    <property type="term" value="P:late endosome to vacuole transport via multivesicular body sorting pathway"/>
    <property type="evidence" value="ECO:0007669"/>
    <property type="project" value="TreeGrafter"/>
</dbReference>
<dbReference type="PANTHER" id="PTHR12050">
    <property type="entry name" value="LEPTIN RECEPTOR-RELATED"/>
    <property type="match status" value="1"/>
</dbReference>
<evidence type="ECO:0000256" key="3">
    <source>
        <dbReference type="ARBA" id="ARBA00022692"/>
    </source>
</evidence>
<proteinExistence type="evidence at transcript level"/>
<protein>
    <submittedName>
        <fullName evidence="7">Uncharacterized protein</fullName>
    </submittedName>
</protein>
<feature type="transmembrane region" description="Helical" evidence="6">
    <location>
        <begin position="110"/>
        <end position="133"/>
    </location>
</feature>
<comment type="similarity">
    <text evidence="2">Belongs to the OB-RGRP/VPS55 family.</text>
</comment>
<accession>A9NYI2</accession>
<dbReference type="InterPro" id="IPR007262">
    <property type="entry name" value="Vps55/LEPROT"/>
</dbReference>
<dbReference type="GO" id="GO:0005768">
    <property type="term" value="C:endosome"/>
    <property type="evidence" value="ECO:0007669"/>
    <property type="project" value="TreeGrafter"/>
</dbReference>
<feature type="transmembrane region" description="Helical" evidence="6">
    <location>
        <begin position="86"/>
        <end position="104"/>
    </location>
</feature>
<evidence type="ECO:0000256" key="4">
    <source>
        <dbReference type="ARBA" id="ARBA00022989"/>
    </source>
</evidence>
<evidence type="ECO:0000313" key="7">
    <source>
        <dbReference type="EMBL" id="ABK25693.1"/>
    </source>
</evidence>
<dbReference type="Pfam" id="PF04133">
    <property type="entry name" value="Vps55"/>
    <property type="match status" value="1"/>
</dbReference>
<evidence type="ECO:0000256" key="1">
    <source>
        <dbReference type="ARBA" id="ARBA00004141"/>
    </source>
</evidence>
<feature type="transmembrane region" description="Helical" evidence="6">
    <location>
        <begin position="46"/>
        <end position="66"/>
    </location>
</feature>